<evidence type="ECO:0000313" key="3">
    <source>
        <dbReference type="Proteomes" id="UP000585638"/>
    </source>
</evidence>
<dbReference type="InterPro" id="IPR050266">
    <property type="entry name" value="AB_hydrolase_sf"/>
</dbReference>
<keyword evidence="3" id="KW-1185">Reference proteome</keyword>
<dbReference type="RefSeq" id="WP_184865261.1">
    <property type="nucleotide sequence ID" value="NZ_BAAAWY010000030.1"/>
</dbReference>
<sequence length="276" mass="30411">MEIELGGSRLRYREVGSGPPVVFVHGLLVNGELWRKVVPVVAGAGYRCLVPDWPLGAHSVPVPRADLTPPGVAALIADFLDALDLRDVTLIANDTGGAITQLVMADHPERIGRVVLTPCDCFEAFFPSVFAPLPRFVRIPGATWLLVQALRLRALHRLPMTFGWVAKRQPPADVVDAYLLPSRRDAGVRADLRRFVSAVHNRHTLAAAERLRFFTRPVLLAWAREDRLFPVSLARRLAAVLPDARLELIDDSYTFVPEDQPQALGRAVVNFLGATS</sequence>
<name>A0A7W9NID4_9PSEU</name>
<comment type="caution">
    <text evidence="2">The sequence shown here is derived from an EMBL/GenBank/DDBJ whole genome shotgun (WGS) entry which is preliminary data.</text>
</comment>
<dbReference type="SUPFAM" id="SSF53474">
    <property type="entry name" value="alpha/beta-Hydrolases"/>
    <property type="match status" value="1"/>
</dbReference>
<dbReference type="Proteomes" id="UP000585638">
    <property type="component" value="Unassembled WGS sequence"/>
</dbReference>
<organism evidence="2 3">
    <name type="scientific">Kutzneria kofuensis</name>
    <dbReference type="NCBI Taxonomy" id="103725"/>
    <lineage>
        <taxon>Bacteria</taxon>
        <taxon>Bacillati</taxon>
        <taxon>Actinomycetota</taxon>
        <taxon>Actinomycetes</taxon>
        <taxon>Pseudonocardiales</taxon>
        <taxon>Pseudonocardiaceae</taxon>
        <taxon>Kutzneria</taxon>
    </lineage>
</organism>
<feature type="domain" description="AB hydrolase-1" evidence="1">
    <location>
        <begin position="19"/>
        <end position="117"/>
    </location>
</feature>
<reference evidence="2 3" key="1">
    <citation type="submission" date="2020-08" db="EMBL/GenBank/DDBJ databases">
        <title>Sequencing the genomes of 1000 actinobacteria strains.</title>
        <authorList>
            <person name="Klenk H.-P."/>
        </authorList>
    </citation>
    <scope>NUCLEOTIDE SEQUENCE [LARGE SCALE GENOMIC DNA]</scope>
    <source>
        <strain evidence="2 3">DSM 43851</strain>
    </source>
</reference>
<dbReference type="PANTHER" id="PTHR43798">
    <property type="entry name" value="MONOACYLGLYCEROL LIPASE"/>
    <property type="match status" value="1"/>
</dbReference>
<dbReference type="Gene3D" id="3.40.50.1820">
    <property type="entry name" value="alpha/beta hydrolase"/>
    <property type="match status" value="1"/>
</dbReference>
<evidence type="ECO:0000259" key="1">
    <source>
        <dbReference type="Pfam" id="PF00561"/>
    </source>
</evidence>
<protein>
    <submittedName>
        <fullName evidence="2">Pimeloyl-ACP methyl ester carboxylesterase</fullName>
    </submittedName>
</protein>
<dbReference type="AlphaFoldDB" id="A0A7W9NID4"/>
<proteinExistence type="predicted"/>
<dbReference type="PRINTS" id="PR00111">
    <property type="entry name" value="ABHYDROLASE"/>
</dbReference>
<dbReference type="Pfam" id="PF00561">
    <property type="entry name" value="Abhydrolase_1"/>
    <property type="match status" value="1"/>
</dbReference>
<accession>A0A7W9NID4</accession>
<dbReference type="GO" id="GO:0003824">
    <property type="term" value="F:catalytic activity"/>
    <property type="evidence" value="ECO:0007669"/>
    <property type="project" value="UniProtKB-ARBA"/>
</dbReference>
<dbReference type="EMBL" id="JACHIR010000001">
    <property type="protein sequence ID" value="MBB5893750.1"/>
    <property type="molecule type" value="Genomic_DNA"/>
</dbReference>
<dbReference type="InterPro" id="IPR029058">
    <property type="entry name" value="AB_hydrolase_fold"/>
</dbReference>
<dbReference type="InterPro" id="IPR000073">
    <property type="entry name" value="AB_hydrolase_1"/>
</dbReference>
<gene>
    <name evidence="2" type="ORF">BJ998_004946</name>
</gene>
<evidence type="ECO:0000313" key="2">
    <source>
        <dbReference type="EMBL" id="MBB5893750.1"/>
    </source>
</evidence>